<organism evidence="6 7">
    <name type="scientific">candidate division KSB3 bacterium</name>
    <dbReference type="NCBI Taxonomy" id="2044937"/>
    <lineage>
        <taxon>Bacteria</taxon>
        <taxon>candidate division KSB3</taxon>
    </lineage>
</organism>
<dbReference type="Proteomes" id="UP000229740">
    <property type="component" value="Unassembled WGS sequence"/>
</dbReference>
<sequence>MNTTCCFVVTCLMLVFFTLFSGCGNSDSQDERAPWDSYDDSGTSLSENRDAAGPQLTPQEAALVNGEGISMEAFAARLHLSARQFDDADALDRDTLNRLRESTLQELINERLIAQQAVTQQVSVSDDEIQRQRDNLLEKLQADNIQTVLDEQGLSYEEWEESQRNRLLQEKLIDLNMGSMIHLSQEEVRQAYEQNRAEYEREAQVRAAQILTYEESRAQQALEALQSGADFAQVARKYSESQDAGAGGDLGFFEEGVMPPELDDVIFSLEVGDVSPIVKTPYGYQIVTLLERRSAGSIRFEDAKAQIEERLIQQKRMVAIDRWMLELRKEATILINESALRQIQ</sequence>
<name>A0A2G6E1S2_9BACT</name>
<accession>A0A2G6E1S2</accession>
<keyword evidence="4" id="KW-0732">Signal</keyword>
<gene>
    <name evidence="6" type="ORF">CSB45_13635</name>
</gene>
<reference evidence="6 7" key="1">
    <citation type="submission" date="2017-10" db="EMBL/GenBank/DDBJ databases">
        <title>Novel microbial diversity and functional potential in the marine mammal oral microbiome.</title>
        <authorList>
            <person name="Dudek N.K."/>
            <person name="Sun C.L."/>
            <person name="Burstein D."/>
            <person name="Kantor R.S."/>
            <person name="Aliaga Goltsman D.S."/>
            <person name="Bik E.M."/>
            <person name="Thomas B.C."/>
            <person name="Banfield J.F."/>
            <person name="Relman D.A."/>
        </authorList>
    </citation>
    <scope>NUCLEOTIDE SEQUENCE [LARGE SCALE GENOMIC DNA]</scope>
    <source>
        <strain evidence="6">DOLZORAL124_49_17</strain>
    </source>
</reference>
<dbReference type="InterPro" id="IPR050245">
    <property type="entry name" value="PrsA_foldase"/>
</dbReference>
<dbReference type="Pfam" id="PF00639">
    <property type="entry name" value="Rotamase"/>
    <property type="match status" value="1"/>
</dbReference>
<dbReference type="PROSITE" id="PS50198">
    <property type="entry name" value="PPIC_PPIASE_2"/>
    <property type="match status" value="1"/>
</dbReference>
<dbReference type="SUPFAM" id="SSF109998">
    <property type="entry name" value="Triger factor/SurA peptide-binding domain-like"/>
    <property type="match status" value="1"/>
</dbReference>
<dbReference type="InterPro" id="IPR046357">
    <property type="entry name" value="PPIase_dom_sf"/>
</dbReference>
<keyword evidence="2" id="KW-0175">Coiled coil</keyword>
<evidence type="ECO:0000256" key="2">
    <source>
        <dbReference type="SAM" id="Coils"/>
    </source>
</evidence>
<dbReference type="EMBL" id="PDPS01000040">
    <property type="protein sequence ID" value="PID55990.1"/>
    <property type="molecule type" value="Genomic_DNA"/>
</dbReference>
<feature type="chain" id="PRO_5013848844" description="PpiC domain-containing protein" evidence="4">
    <location>
        <begin position="22"/>
        <end position="344"/>
    </location>
</feature>
<dbReference type="Pfam" id="PF13624">
    <property type="entry name" value="SurA_N_3"/>
    <property type="match status" value="1"/>
</dbReference>
<dbReference type="PANTHER" id="PTHR47245:SF2">
    <property type="entry name" value="PEPTIDYL-PROLYL CIS-TRANS ISOMERASE HP_0175-RELATED"/>
    <property type="match status" value="1"/>
</dbReference>
<feature type="signal peptide" evidence="4">
    <location>
        <begin position="1"/>
        <end position="21"/>
    </location>
</feature>
<feature type="domain" description="PpiC" evidence="5">
    <location>
        <begin position="202"/>
        <end position="291"/>
    </location>
</feature>
<feature type="region of interest" description="Disordered" evidence="3">
    <location>
        <begin position="26"/>
        <end position="55"/>
    </location>
</feature>
<protein>
    <recommendedName>
        <fullName evidence="5">PpiC domain-containing protein</fullName>
    </recommendedName>
</protein>
<evidence type="ECO:0000256" key="3">
    <source>
        <dbReference type="SAM" id="MobiDB-lite"/>
    </source>
</evidence>
<dbReference type="Gene3D" id="1.10.4030.10">
    <property type="entry name" value="Porin chaperone SurA, peptide-binding domain"/>
    <property type="match status" value="1"/>
</dbReference>
<dbReference type="InterPro" id="IPR027304">
    <property type="entry name" value="Trigger_fact/SurA_dom_sf"/>
</dbReference>
<proteinExistence type="predicted"/>
<evidence type="ECO:0000256" key="1">
    <source>
        <dbReference type="PROSITE-ProRule" id="PRU00278"/>
    </source>
</evidence>
<dbReference type="PANTHER" id="PTHR47245">
    <property type="entry name" value="PEPTIDYLPROLYL ISOMERASE"/>
    <property type="match status" value="1"/>
</dbReference>
<dbReference type="InterPro" id="IPR000297">
    <property type="entry name" value="PPIase_PpiC"/>
</dbReference>
<keyword evidence="1" id="KW-0697">Rotamase</keyword>
<dbReference type="GO" id="GO:0003755">
    <property type="term" value="F:peptidyl-prolyl cis-trans isomerase activity"/>
    <property type="evidence" value="ECO:0007669"/>
    <property type="project" value="UniProtKB-KW"/>
</dbReference>
<comment type="caution">
    <text evidence="6">The sequence shown here is derived from an EMBL/GenBank/DDBJ whole genome shotgun (WGS) entry which is preliminary data.</text>
</comment>
<dbReference type="SUPFAM" id="SSF54534">
    <property type="entry name" value="FKBP-like"/>
    <property type="match status" value="1"/>
</dbReference>
<evidence type="ECO:0000313" key="7">
    <source>
        <dbReference type="Proteomes" id="UP000229740"/>
    </source>
</evidence>
<dbReference type="AlphaFoldDB" id="A0A2G6E1S2"/>
<evidence type="ECO:0000256" key="4">
    <source>
        <dbReference type="SAM" id="SignalP"/>
    </source>
</evidence>
<evidence type="ECO:0000313" key="6">
    <source>
        <dbReference type="EMBL" id="PID55990.1"/>
    </source>
</evidence>
<dbReference type="Gene3D" id="3.10.50.40">
    <property type="match status" value="1"/>
</dbReference>
<evidence type="ECO:0000259" key="5">
    <source>
        <dbReference type="PROSITE" id="PS50198"/>
    </source>
</evidence>
<feature type="coiled-coil region" evidence="2">
    <location>
        <begin position="182"/>
        <end position="209"/>
    </location>
</feature>
<keyword evidence="1" id="KW-0413">Isomerase</keyword>